<keyword evidence="2" id="KW-1185">Reference proteome</keyword>
<organism evidence="1 2">
    <name type="scientific">Peptoniphilus koenoeneniae</name>
    <dbReference type="NCBI Taxonomy" id="507751"/>
    <lineage>
        <taxon>Bacteria</taxon>
        <taxon>Bacillati</taxon>
        <taxon>Bacillota</taxon>
        <taxon>Tissierellia</taxon>
        <taxon>Tissierellales</taxon>
        <taxon>Peptoniphilaceae</taxon>
        <taxon>Peptoniphilus</taxon>
    </lineage>
</organism>
<dbReference type="Proteomes" id="UP001236559">
    <property type="component" value="Unassembled WGS sequence"/>
</dbReference>
<sequence length="326" mass="38279">MNIRELVNNKAEEMYPNNDYVKERIRKELDYFENHERFGEIQALLSIKEMLKDENIYVFPTAMLSLYLLDLDFINPIPAHYYNPHIKEITFDDAASYGVDLPKKDGLNRGGFNISEDYTLNLNKDIHFEVYLKMKYLDKVKTLLEGSFDPTFELEESDKNGHKEKVSYKETTIIFNDYSFDKFFGKNLQSDINVDNFRKYLFDDAMKNLLEIEVQPKEVVSFKEMVEFLALSKATLRDKSDIFTKFIDSKYPKTREDIFMLLRDEGYGLGDAAKLAYAIAMGKKPEFEIKDQEIKAYLDAVAYAWPKATVVSIFLRDYFRGDLYHC</sequence>
<accession>A0ABU0AU46</accession>
<proteinExistence type="predicted"/>
<gene>
    <name evidence="1" type="ORF">J2S72_000780</name>
</gene>
<name>A0ABU0AU46_9FIRM</name>
<dbReference type="RefSeq" id="WP_023055463.1">
    <property type="nucleotide sequence ID" value="NZ_JAUSTN010000003.1"/>
</dbReference>
<evidence type="ECO:0000313" key="2">
    <source>
        <dbReference type="Proteomes" id="UP001236559"/>
    </source>
</evidence>
<dbReference type="EMBL" id="JAUSTN010000003">
    <property type="protein sequence ID" value="MDQ0274763.1"/>
    <property type="molecule type" value="Genomic_DNA"/>
</dbReference>
<comment type="caution">
    <text evidence="1">The sequence shown here is derived from an EMBL/GenBank/DDBJ whole genome shotgun (WGS) entry which is preliminary data.</text>
</comment>
<evidence type="ECO:0000313" key="1">
    <source>
        <dbReference type="EMBL" id="MDQ0274763.1"/>
    </source>
</evidence>
<protein>
    <submittedName>
        <fullName evidence="1">Uncharacterized protein</fullName>
    </submittedName>
</protein>
<reference evidence="1 2" key="1">
    <citation type="submission" date="2023-07" db="EMBL/GenBank/DDBJ databases">
        <title>Genomic Encyclopedia of Type Strains, Phase IV (KMG-IV): sequencing the most valuable type-strain genomes for metagenomic binning, comparative biology and taxonomic classification.</title>
        <authorList>
            <person name="Goeker M."/>
        </authorList>
    </citation>
    <scope>NUCLEOTIDE SEQUENCE [LARGE SCALE GENOMIC DNA]</scope>
    <source>
        <strain evidence="1 2">DSM 22616</strain>
    </source>
</reference>